<dbReference type="AlphaFoldDB" id="A0A835JIB2"/>
<keyword evidence="2" id="KW-1185">Reference proteome</keyword>
<gene>
    <name evidence="1" type="ORF">SADUNF_Sadunf12G0035600</name>
</gene>
<reference evidence="1 2" key="1">
    <citation type="submission" date="2020-10" db="EMBL/GenBank/DDBJ databases">
        <title>Plant Genome Project.</title>
        <authorList>
            <person name="Zhang R.-G."/>
        </authorList>
    </citation>
    <scope>NUCLEOTIDE SEQUENCE [LARGE SCALE GENOMIC DNA]</scope>
    <source>
        <strain evidence="1">FAFU-HL-1</strain>
        <tissue evidence="1">Leaf</tissue>
    </source>
</reference>
<dbReference type="Proteomes" id="UP000657918">
    <property type="component" value="Unassembled WGS sequence"/>
</dbReference>
<dbReference type="EMBL" id="JADGMS010000012">
    <property type="protein sequence ID" value="KAF9671325.1"/>
    <property type="molecule type" value="Genomic_DNA"/>
</dbReference>
<evidence type="ECO:0000313" key="2">
    <source>
        <dbReference type="Proteomes" id="UP000657918"/>
    </source>
</evidence>
<organism evidence="1 2">
    <name type="scientific">Salix dunnii</name>
    <dbReference type="NCBI Taxonomy" id="1413687"/>
    <lineage>
        <taxon>Eukaryota</taxon>
        <taxon>Viridiplantae</taxon>
        <taxon>Streptophyta</taxon>
        <taxon>Embryophyta</taxon>
        <taxon>Tracheophyta</taxon>
        <taxon>Spermatophyta</taxon>
        <taxon>Magnoliopsida</taxon>
        <taxon>eudicotyledons</taxon>
        <taxon>Gunneridae</taxon>
        <taxon>Pentapetalae</taxon>
        <taxon>rosids</taxon>
        <taxon>fabids</taxon>
        <taxon>Malpighiales</taxon>
        <taxon>Salicaceae</taxon>
        <taxon>Saliceae</taxon>
        <taxon>Salix</taxon>
    </lineage>
</organism>
<comment type="caution">
    <text evidence="1">The sequence shown here is derived from an EMBL/GenBank/DDBJ whole genome shotgun (WGS) entry which is preliminary data.</text>
</comment>
<accession>A0A835JIB2</accession>
<evidence type="ECO:0000313" key="1">
    <source>
        <dbReference type="EMBL" id="KAF9671325.1"/>
    </source>
</evidence>
<proteinExistence type="predicted"/>
<sequence length="92" mass="10695">MGAMALRIKTGLKNKRSGVDRFKRQFLHLEEHHGKGRKNTPLQRQHASLPRKVLDTSFFFFFALKLYGHMIRKGGSLLYTDVFVCLILSNFK</sequence>
<name>A0A835JIB2_9ROSI</name>
<protein>
    <submittedName>
        <fullName evidence="1">Uncharacterized protein</fullName>
    </submittedName>
</protein>